<evidence type="ECO:0000313" key="9">
    <source>
        <dbReference type="Proteomes" id="UP000008461"/>
    </source>
</evidence>
<dbReference type="Proteomes" id="UP000008461">
    <property type="component" value="Chromosome"/>
</dbReference>
<dbReference type="HOGENOM" id="CLU_047691_3_3_10"/>
<dbReference type="Pfam" id="PF04542">
    <property type="entry name" value="Sigma70_r2"/>
    <property type="match status" value="1"/>
</dbReference>
<reference evidence="8 9" key="1">
    <citation type="journal article" date="2011" name="Stand. Genomic Sci.">
        <title>Complete genome sequence of Haliscomenobacter hydrossis type strain (O).</title>
        <authorList>
            <consortium name="US DOE Joint Genome Institute (JGI-PGF)"/>
            <person name="Daligault H."/>
            <person name="Lapidus A."/>
            <person name="Zeytun A."/>
            <person name="Nolan M."/>
            <person name="Lucas S."/>
            <person name="Del Rio T.G."/>
            <person name="Tice H."/>
            <person name="Cheng J.F."/>
            <person name="Tapia R."/>
            <person name="Han C."/>
            <person name="Goodwin L."/>
            <person name="Pitluck S."/>
            <person name="Liolios K."/>
            <person name="Pagani I."/>
            <person name="Ivanova N."/>
            <person name="Huntemann M."/>
            <person name="Mavromatis K."/>
            <person name="Mikhailova N."/>
            <person name="Pati A."/>
            <person name="Chen A."/>
            <person name="Palaniappan K."/>
            <person name="Land M."/>
            <person name="Hauser L."/>
            <person name="Brambilla E.M."/>
            <person name="Rohde M."/>
            <person name="Verbarg S."/>
            <person name="Goker M."/>
            <person name="Bristow J."/>
            <person name="Eisen J.A."/>
            <person name="Markowitz V."/>
            <person name="Hugenholtz P."/>
            <person name="Kyrpides N.C."/>
            <person name="Klenk H.P."/>
            <person name="Woyke T."/>
        </authorList>
    </citation>
    <scope>NUCLEOTIDE SEQUENCE [LARGE SCALE GENOMIC DNA]</scope>
    <source>
        <strain evidence="9">ATCC 27775 / DSM 1100 / LMG 10767 / O</strain>
    </source>
</reference>
<feature type="domain" description="RNA polymerase sigma-70 region 2" evidence="6">
    <location>
        <begin position="13"/>
        <end position="78"/>
    </location>
</feature>
<keyword evidence="2" id="KW-0805">Transcription regulation</keyword>
<dbReference type="InterPro" id="IPR036388">
    <property type="entry name" value="WH-like_DNA-bd_sf"/>
</dbReference>
<dbReference type="OrthoDB" id="9780326at2"/>
<dbReference type="InterPro" id="IPR007627">
    <property type="entry name" value="RNA_pol_sigma70_r2"/>
</dbReference>
<name>F4KRC7_HALH1</name>
<protein>
    <submittedName>
        <fullName evidence="8">RNA polymerase, sigma-24 subunit, ECF subfamily</fullName>
    </submittedName>
</protein>
<dbReference type="AlphaFoldDB" id="F4KRC7"/>
<keyword evidence="3" id="KW-0731">Sigma factor</keyword>
<dbReference type="eggNOG" id="COG1595">
    <property type="taxonomic scope" value="Bacteria"/>
</dbReference>
<proteinExistence type="inferred from homology"/>
<dbReference type="Gene3D" id="1.10.10.10">
    <property type="entry name" value="Winged helix-like DNA-binding domain superfamily/Winged helix DNA-binding domain"/>
    <property type="match status" value="1"/>
</dbReference>
<dbReference type="STRING" id="760192.Halhy_0003"/>
<keyword evidence="5" id="KW-0175">Coiled coil</keyword>
<dbReference type="InterPro" id="IPR013249">
    <property type="entry name" value="RNA_pol_sigma70_r4_t2"/>
</dbReference>
<dbReference type="InterPro" id="IPR014284">
    <property type="entry name" value="RNA_pol_sigma-70_dom"/>
</dbReference>
<dbReference type="GO" id="GO:0003677">
    <property type="term" value="F:DNA binding"/>
    <property type="evidence" value="ECO:0007669"/>
    <property type="project" value="InterPro"/>
</dbReference>
<dbReference type="GO" id="GO:0016987">
    <property type="term" value="F:sigma factor activity"/>
    <property type="evidence" value="ECO:0007669"/>
    <property type="project" value="UniProtKB-KW"/>
</dbReference>
<dbReference type="SUPFAM" id="SSF88659">
    <property type="entry name" value="Sigma3 and sigma4 domains of RNA polymerase sigma factors"/>
    <property type="match status" value="1"/>
</dbReference>
<dbReference type="InterPro" id="IPR039425">
    <property type="entry name" value="RNA_pol_sigma-70-like"/>
</dbReference>
<dbReference type="InterPro" id="IPR013325">
    <property type="entry name" value="RNA_pol_sigma_r2"/>
</dbReference>
<dbReference type="KEGG" id="hhy:Halhy_0003"/>
<feature type="coiled-coil region" evidence="5">
    <location>
        <begin position="100"/>
        <end position="130"/>
    </location>
</feature>
<dbReference type="EMBL" id="CP002691">
    <property type="protein sequence ID" value="AEE47917.1"/>
    <property type="molecule type" value="Genomic_DNA"/>
</dbReference>
<evidence type="ECO:0000256" key="1">
    <source>
        <dbReference type="ARBA" id="ARBA00010641"/>
    </source>
</evidence>
<keyword evidence="4" id="KW-0804">Transcription</keyword>
<comment type="similarity">
    <text evidence="1">Belongs to the sigma-70 factor family. ECF subfamily.</text>
</comment>
<dbReference type="RefSeq" id="WP_013762481.1">
    <property type="nucleotide sequence ID" value="NC_015510.1"/>
</dbReference>
<dbReference type="Pfam" id="PF08281">
    <property type="entry name" value="Sigma70_r4_2"/>
    <property type="match status" value="1"/>
</dbReference>
<reference key="2">
    <citation type="submission" date="2011-04" db="EMBL/GenBank/DDBJ databases">
        <title>Complete sequence of chromosome of Haliscomenobacter hydrossis DSM 1100.</title>
        <authorList>
            <consortium name="US DOE Joint Genome Institute (JGI-PGF)"/>
            <person name="Lucas S."/>
            <person name="Han J."/>
            <person name="Lapidus A."/>
            <person name="Bruce D."/>
            <person name="Goodwin L."/>
            <person name="Pitluck S."/>
            <person name="Peters L."/>
            <person name="Kyrpides N."/>
            <person name="Mavromatis K."/>
            <person name="Ivanova N."/>
            <person name="Ovchinnikova G."/>
            <person name="Pagani I."/>
            <person name="Daligault H."/>
            <person name="Detter J.C."/>
            <person name="Han C."/>
            <person name="Land M."/>
            <person name="Hauser L."/>
            <person name="Markowitz V."/>
            <person name="Cheng J.-F."/>
            <person name="Hugenholtz P."/>
            <person name="Woyke T."/>
            <person name="Wu D."/>
            <person name="Verbarg S."/>
            <person name="Frueling A."/>
            <person name="Brambilla E."/>
            <person name="Klenk H.-P."/>
            <person name="Eisen J.A."/>
        </authorList>
    </citation>
    <scope>NUCLEOTIDE SEQUENCE</scope>
    <source>
        <strain>DSM 1100</strain>
    </source>
</reference>
<evidence type="ECO:0000256" key="4">
    <source>
        <dbReference type="ARBA" id="ARBA00023163"/>
    </source>
</evidence>
<dbReference type="PANTHER" id="PTHR43133:SF45">
    <property type="entry name" value="RNA POLYMERASE ECF-TYPE SIGMA FACTOR"/>
    <property type="match status" value="1"/>
</dbReference>
<organism evidence="8 9">
    <name type="scientific">Haliscomenobacter hydrossis (strain ATCC 27775 / DSM 1100 / LMG 10767 / O)</name>
    <dbReference type="NCBI Taxonomy" id="760192"/>
    <lineage>
        <taxon>Bacteria</taxon>
        <taxon>Pseudomonadati</taxon>
        <taxon>Bacteroidota</taxon>
        <taxon>Saprospiria</taxon>
        <taxon>Saprospirales</taxon>
        <taxon>Haliscomenobacteraceae</taxon>
        <taxon>Haliscomenobacter</taxon>
    </lineage>
</organism>
<evidence type="ECO:0000259" key="6">
    <source>
        <dbReference type="Pfam" id="PF04542"/>
    </source>
</evidence>
<dbReference type="InterPro" id="IPR013324">
    <property type="entry name" value="RNA_pol_sigma_r3/r4-like"/>
</dbReference>
<dbReference type="SUPFAM" id="SSF88946">
    <property type="entry name" value="Sigma2 domain of RNA polymerase sigma factors"/>
    <property type="match status" value="1"/>
</dbReference>
<evidence type="ECO:0000256" key="3">
    <source>
        <dbReference type="ARBA" id="ARBA00023082"/>
    </source>
</evidence>
<keyword evidence="9" id="KW-1185">Reference proteome</keyword>
<accession>F4KRC7</accession>
<dbReference type="Gene3D" id="1.10.1740.10">
    <property type="match status" value="1"/>
</dbReference>
<evidence type="ECO:0000313" key="8">
    <source>
        <dbReference type="EMBL" id="AEE47917.1"/>
    </source>
</evidence>
<feature type="domain" description="RNA polymerase sigma factor 70 region 4 type 2" evidence="7">
    <location>
        <begin position="109"/>
        <end position="159"/>
    </location>
</feature>
<dbReference type="PANTHER" id="PTHR43133">
    <property type="entry name" value="RNA POLYMERASE ECF-TYPE SIGMA FACTO"/>
    <property type="match status" value="1"/>
</dbReference>
<sequence length="171" mass="20073">MSTETPSLVFQELVEQHRGILFKVAKAYCPNEEEQQDLVQEMMIQIWQSLHRYNPQYKISTWLYRIALNVAISHYRKNIHRQRKQSTISAHVASTPDLDASEKEHQLKLLEQFINELKELDKALMVLYLEDRSHAEIAEIIGISVSNVATKIGRIKDKLKQRFSQQKNQEK</sequence>
<evidence type="ECO:0000256" key="5">
    <source>
        <dbReference type="SAM" id="Coils"/>
    </source>
</evidence>
<dbReference type="GO" id="GO:0006352">
    <property type="term" value="P:DNA-templated transcription initiation"/>
    <property type="evidence" value="ECO:0007669"/>
    <property type="project" value="InterPro"/>
</dbReference>
<evidence type="ECO:0000259" key="7">
    <source>
        <dbReference type="Pfam" id="PF08281"/>
    </source>
</evidence>
<dbReference type="NCBIfam" id="TIGR02937">
    <property type="entry name" value="sigma70-ECF"/>
    <property type="match status" value="1"/>
</dbReference>
<gene>
    <name evidence="8" type="ordered locus">Halhy_0003</name>
</gene>
<evidence type="ECO:0000256" key="2">
    <source>
        <dbReference type="ARBA" id="ARBA00023015"/>
    </source>
</evidence>